<reference evidence="2 3" key="1">
    <citation type="submission" date="2016-12" db="EMBL/GenBank/DDBJ databases">
        <title>Complete genome sequence of Clostridium kluyveri JZZ isolated from the pit mud of a Chinese flavor liquor-making factory.</title>
        <authorList>
            <person name="Wang Y."/>
        </authorList>
    </citation>
    <scope>NUCLEOTIDE SEQUENCE [LARGE SCALE GENOMIC DNA]</scope>
    <source>
        <strain evidence="2 3">JZZ</strain>
    </source>
</reference>
<dbReference type="RefSeq" id="WP_073539466.1">
    <property type="nucleotide sequence ID" value="NZ_CP018335.1"/>
</dbReference>
<proteinExistence type="predicted"/>
<accession>A0A1L5FA03</accession>
<dbReference type="InterPro" id="IPR010572">
    <property type="entry name" value="Tail_dom"/>
</dbReference>
<dbReference type="AlphaFoldDB" id="A0A1L5FA03"/>
<evidence type="ECO:0000313" key="2">
    <source>
        <dbReference type="EMBL" id="APM39851.1"/>
    </source>
</evidence>
<dbReference type="Proteomes" id="UP000184604">
    <property type="component" value="Chromosome"/>
</dbReference>
<dbReference type="NCBIfam" id="TIGR01665">
    <property type="entry name" value="put_anti_recept"/>
    <property type="match status" value="1"/>
</dbReference>
<dbReference type="EMBL" id="CP018335">
    <property type="protein sequence ID" value="APM39851.1"/>
    <property type="molecule type" value="Genomic_DNA"/>
</dbReference>
<evidence type="ECO:0000259" key="1">
    <source>
        <dbReference type="Pfam" id="PF06605"/>
    </source>
</evidence>
<sequence>MDAQNCSVKTAMEKFLIGDLLTIYTVDSDIIIANSISLEEKNPVEAIFSIINIWECGQLKRDNFDIKILNSMGKDAGVLIAQGKNISRLKFNIDTTSVVTKLYPVKSMARAYI</sequence>
<evidence type="ECO:0000313" key="3">
    <source>
        <dbReference type="Proteomes" id="UP000184604"/>
    </source>
</evidence>
<dbReference type="InterPro" id="IPR007119">
    <property type="entry name" value="Phage_tail_spike_N"/>
</dbReference>
<dbReference type="Pfam" id="PF06605">
    <property type="entry name" value="Prophage_tail"/>
    <property type="match status" value="1"/>
</dbReference>
<feature type="domain" description="Tail spike" evidence="1">
    <location>
        <begin position="4"/>
        <end position="105"/>
    </location>
</feature>
<organism evidence="2 3">
    <name type="scientific">Clostridium kluyveri</name>
    <dbReference type="NCBI Taxonomy" id="1534"/>
    <lineage>
        <taxon>Bacteria</taxon>
        <taxon>Bacillati</taxon>
        <taxon>Bacillota</taxon>
        <taxon>Clostridia</taxon>
        <taxon>Eubacteriales</taxon>
        <taxon>Clostridiaceae</taxon>
        <taxon>Clostridium</taxon>
    </lineage>
</organism>
<protein>
    <recommendedName>
        <fullName evidence="1">Tail spike domain-containing protein</fullName>
    </recommendedName>
</protein>
<name>A0A1L5FA03_CLOKL</name>
<gene>
    <name evidence="2" type="ORF">BS101_14470</name>
</gene>